<comment type="function">
    <text evidence="1">May be involved in the biogenesis of curli organelles.</text>
</comment>
<accession>A0ABT3IB08</accession>
<sequence>MKKLFSQSIALFGLLGLLSGCSLIPKPELNLTAAQVNPTSETMLALQAQSGPKYPIPVAVYSFRDQTGQYKPQANVSSFSTAVTQGATSMLIQTLLDSKWFTPVEREGLQNLLTERKISKKQGAKDDDVPSLSNARLLLEGGIISYETNTSTGGAGVEYYGIGASEMYREDQVTIYLRAVDVHTGKVMMSVSTTKRVLSQEMRAGLFRFTSLNRLAEAEVGFTTNEPVQFCVLQAIELAVAEMIEKGIKQGYWQAVEDKQASMTSIETS</sequence>
<keyword evidence="8" id="KW-0449">Lipoprotein</keyword>
<dbReference type="PANTHER" id="PTHR41164:SF1">
    <property type="entry name" value="CURLI PRODUCTION ASSEMBLY_TRANSPORT COMPONENT CSGG"/>
    <property type="match status" value="1"/>
</dbReference>
<gene>
    <name evidence="9" type="ORF">OHT75_12160</name>
</gene>
<dbReference type="Gene3D" id="3.40.50.10610">
    <property type="entry name" value="ABC-type transport auxiliary lipoprotein component"/>
    <property type="match status" value="2"/>
</dbReference>
<dbReference type="EMBL" id="JAPDMX010000028">
    <property type="protein sequence ID" value="MCW3173234.1"/>
    <property type="molecule type" value="Genomic_DNA"/>
</dbReference>
<dbReference type="PROSITE" id="PS51257">
    <property type="entry name" value="PROKAR_LIPOPROTEIN"/>
    <property type="match status" value="1"/>
</dbReference>
<reference evidence="9" key="1">
    <citation type="submission" date="2022-10" db="EMBL/GenBank/DDBJ databases">
        <title>Shewanella flava sp. nov, isolated from the estuary of the Fenhe River into the Yellow River.</title>
        <authorList>
            <person name="Li Y."/>
        </authorList>
    </citation>
    <scope>NUCLEOTIDE SEQUENCE</scope>
    <source>
        <strain evidence="9">FYR11-62</strain>
    </source>
</reference>
<comment type="similarity">
    <text evidence="2">Belongs to the CsgG family.</text>
</comment>
<keyword evidence="10" id="KW-1185">Reference proteome</keyword>
<evidence type="ECO:0000313" key="10">
    <source>
        <dbReference type="Proteomes" id="UP001163714"/>
    </source>
</evidence>
<evidence type="ECO:0000256" key="6">
    <source>
        <dbReference type="ARBA" id="ARBA00023136"/>
    </source>
</evidence>
<evidence type="ECO:0000256" key="5">
    <source>
        <dbReference type="ARBA" id="ARBA00022729"/>
    </source>
</evidence>
<evidence type="ECO:0000256" key="2">
    <source>
        <dbReference type="ARBA" id="ARBA00008899"/>
    </source>
</evidence>
<evidence type="ECO:0000256" key="1">
    <source>
        <dbReference type="ARBA" id="ARBA00003989"/>
    </source>
</evidence>
<evidence type="ECO:0000256" key="4">
    <source>
        <dbReference type="ARBA" id="ARBA00022475"/>
    </source>
</evidence>
<evidence type="ECO:0000256" key="3">
    <source>
        <dbReference type="ARBA" id="ARBA00014028"/>
    </source>
</evidence>
<name>A0ABT3IB08_9GAMM</name>
<keyword evidence="6" id="KW-0472">Membrane</keyword>
<keyword evidence="7" id="KW-0564">Palmitate</keyword>
<comment type="caution">
    <text evidence="9">The sequence shown here is derived from an EMBL/GenBank/DDBJ whole genome shotgun (WGS) entry which is preliminary data.</text>
</comment>
<dbReference type="RefSeq" id="WP_264726968.1">
    <property type="nucleotide sequence ID" value="NZ_JAPDMX010000028.1"/>
</dbReference>
<dbReference type="PANTHER" id="PTHR41164">
    <property type="entry name" value="CURLI PRODUCTION ASSEMBLY/TRANSPORT COMPONENT CSGG"/>
    <property type="match status" value="1"/>
</dbReference>
<dbReference type="InterPro" id="IPR005534">
    <property type="entry name" value="Curli_assmbl/transp-comp_CsgG"/>
</dbReference>
<evidence type="ECO:0000313" key="9">
    <source>
        <dbReference type="EMBL" id="MCW3173234.1"/>
    </source>
</evidence>
<keyword evidence="4" id="KW-1003">Cell membrane</keyword>
<dbReference type="Pfam" id="PF03783">
    <property type="entry name" value="CsgG"/>
    <property type="match status" value="1"/>
</dbReference>
<organism evidence="9 10">
    <name type="scientific">Shewanella subflava</name>
    <dbReference type="NCBI Taxonomy" id="2986476"/>
    <lineage>
        <taxon>Bacteria</taxon>
        <taxon>Pseudomonadati</taxon>
        <taxon>Pseudomonadota</taxon>
        <taxon>Gammaproteobacteria</taxon>
        <taxon>Alteromonadales</taxon>
        <taxon>Shewanellaceae</taxon>
        <taxon>Shewanella</taxon>
    </lineage>
</organism>
<evidence type="ECO:0000256" key="8">
    <source>
        <dbReference type="ARBA" id="ARBA00023288"/>
    </source>
</evidence>
<evidence type="ECO:0000256" key="7">
    <source>
        <dbReference type="ARBA" id="ARBA00023139"/>
    </source>
</evidence>
<protein>
    <recommendedName>
        <fullName evidence="3">Curli production assembly/transport component CsgG</fullName>
    </recommendedName>
</protein>
<keyword evidence="5" id="KW-0732">Signal</keyword>
<dbReference type="Proteomes" id="UP001163714">
    <property type="component" value="Unassembled WGS sequence"/>
</dbReference>
<proteinExistence type="inferred from homology"/>